<evidence type="ECO:0000313" key="11">
    <source>
        <dbReference type="Proteomes" id="UP000245765"/>
    </source>
</evidence>
<evidence type="ECO:0000256" key="2">
    <source>
        <dbReference type="ARBA" id="ARBA00022448"/>
    </source>
</evidence>
<feature type="transmembrane region" description="Helical" evidence="8">
    <location>
        <begin position="168"/>
        <end position="189"/>
    </location>
</feature>
<dbReference type="AlphaFoldDB" id="A0A317FIE2"/>
<dbReference type="InterPro" id="IPR024989">
    <property type="entry name" value="MFS_assoc_dom"/>
</dbReference>
<accession>A0A317FIE2</accession>
<feature type="transmembrane region" description="Helical" evidence="8">
    <location>
        <begin position="339"/>
        <end position="361"/>
    </location>
</feature>
<feature type="transmembrane region" description="Helical" evidence="8">
    <location>
        <begin position="144"/>
        <end position="162"/>
    </location>
</feature>
<dbReference type="Gene3D" id="1.20.1250.20">
    <property type="entry name" value="MFS general substrate transporter like domains"/>
    <property type="match status" value="2"/>
</dbReference>
<keyword evidence="3" id="KW-1003">Cell membrane</keyword>
<evidence type="ECO:0000256" key="3">
    <source>
        <dbReference type="ARBA" id="ARBA00022475"/>
    </source>
</evidence>
<evidence type="ECO:0000259" key="9">
    <source>
        <dbReference type="Pfam" id="PF12832"/>
    </source>
</evidence>
<dbReference type="GO" id="GO:0005886">
    <property type="term" value="C:plasma membrane"/>
    <property type="evidence" value="ECO:0007669"/>
    <property type="project" value="UniProtKB-SubCell"/>
</dbReference>
<keyword evidence="5 8" id="KW-0812">Transmembrane</keyword>
<dbReference type="SUPFAM" id="SSF103473">
    <property type="entry name" value="MFS general substrate transporter"/>
    <property type="match status" value="1"/>
</dbReference>
<feature type="transmembrane region" description="Helical" evidence="8">
    <location>
        <begin position="243"/>
        <end position="265"/>
    </location>
</feature>
<dbReference type="PIRSF" id="PIRSF004925">
    <property type="entry name" value="HcaT"/>
    <property type="match status" value="1"/>
</dbReference>
<dbReference type="GO" id="GO:0015528">
    <property type="term" value="F:lactose:proton symporter activity"/>
    <property type="evidence" value="ECO:0007669"/>
    <property type="project" value="TreeGrafter"/>
</dbReference>
<dbReference type="PANTHER" id="PTHR23522:SF10">
    <property type="entry name" value="3-PHENYLPROPIONIC ACID TRANSPORTER-RELATED"/>
    <property type="match status" value="1"/>
</dbReference>
<dbReference type="NCBIfam" id="NF037955">
    <property type="entry name" value="mfs"/>
    <property type="match status" value="1"/>
</dbReference>
<feature type="transmembrane region" description="Helical" evidence="8">
    <location>
        <begin position="51"/>
        <end position="69"/>
    </location>
</feature>
<feature type="transmembrane region" description="Helical" evidence="8">
    <location>
        <begin position="367"/>
        <end position="389"/>
    </location>
</feature>
<dbReference type="GO" id="GO:0030395">
    <property type="term" value="F:lactose binding"/>
    <property type="evidence" value="ECO:0007669"/>
    <property type="project" value="TreeGrafter"/>
</dbReference>
<evidence type="ECO:0000256" key="6">
    <source>
        <dbReference type="ARBA" id="ARBA00022989"/>
    </source>
</evidence>
<dbReference type="EMBL" id="QGNA01000001">
    <property type="protein sequence ID" value="PWS38092.1"/>
    <property type="molecule type" value="Genomic_DNA"/>
</dbReference>
<comment type="caution">
    <text evidence="10">The sequence shown here is derived from an EMBL/GenBank/DDBJ whole genome shotgun (WGS) entry which is preliminary data.</text>
</comment>
<comment type="subcellular location">
    <subcellularLocation>
        <location evidence="1">Cell inner membrane</location>
        <topology evidence="1">Multi-pass membrane protein</topology>
    </subcellularLocation>
</comment>
<organism evidence="10 11">
    <name type="scientific">Falsiroseomonas bella</name>
    <dbReference type="NCBI Taxonomy" id="2184016"/>
    <lineage>
        <taxon>Bacteria</taxon>
        <taxon>Pseudomonadati</taxon>
        <taxon>Pseudomonadota</taxon>
        <taxon>Alphaproteobacteria</taxon>
        <taxon>Acetobacterales</taxon>
        <taxon>Roseomonadaceae</taxon>
        <taxon>Falsiroseomonas</taxon>
    </lineage>
</organism>
<dbReference type="InterPro" id="IPR036259">
    <property type="entry name" value="MFS_trans_sf"/>
</dbReference>
<proteinExistence type="predicted"/>
<dbReference type="PANTHER" id="PTHR23522">
    <property type="entry name" value="BLL5896 PROTEIN"/>
    <property type="match status" value="1"/>
</dbReference>
<dbReference type="InterPro" id="IPR026032">
    <property type="entry name" value="HcaT-like"/>
</dbReference>
<keyword evidence="2" id="KW-0813">Transport</keyword>
<feature type="transmembrane region" description="Helical" evidence="8">
    <location>
        <begin position="277"/>
        <end position="295"/>
    </location>
</feature>
<dbReference type="Pfam" id="PF12832">
    <property type="entry name" value="MFS_1_like"/>
    <property type="match status" value="1"/>
</dbReference>
<evidence type="ECO:0000256" key="1">
    <source>
        <dbReference type="ARBA" id="ARBA00004429"/>
    </source>
</evidence>
<reference evidence="11" key="1">
    <citation type="submission" date="2018-05" db="EMBL/GenBank/DDBJ databases">
        <authorList>
            <person name="Du Z."/>
            <person name="Wang X."/>
        </authorList>
    </citation>
    <scope>NUCLEOTIDE SEQUENCE [LARGE SCALE GENOMIC DNA]</scope>
    <source>
        <strain evidence="11">CQN31</strain>
    </source>
</reference>
<keyword evidence="4" id="KW-0997">Cell inner membrane</keyword>
<dbReference type="Proteomes" id="UP000245765">
    <property type="component" value="Unassembled WGS sequence"/>
</dbReference>
<feature type="transmembrane region" description="Helical" evidence="8">
    <location>
        <begin position="81"/>
        <end position="101"/>
    </location>
</feature>
<protein>
    <submittedName>
        <fullName evidence="10">MFS transporter</fullName>
    </submittedName>
</protein>
<keyword evidence="11" id="KW-1185">Reference proteome</keyword>
<gene>
    <name evidence="10" type="ORF">DFH01_01960</name>
</gene>
<evidence type="ECO:0000256" key="4">
    <source>
        <dbReference type="ARBA" id="ARBA00022519"/>
    </source>
</evidence>
<keyword evidence="7 8" id="KW-0472">Membrane</keyword>
<evidence type="ECO:0000256" key="5">
    <source>
        <dbReference type="ARBA" id="ARBA00022692"/>
    </source>
</evidence>
<sequence length="391" mass="38651">MATSGPAGSLRAVSAPRRHALLFAAQFFAFGVILPFLPAVLAARGMTATEVALALAIGSALRLVAGPMGGRLADALGGPRIVLALGAAAAALAALGFLAASGFALLLLAYAAMSVAMAPIVPLTDAATVAAARREGFDYGRVRSAGSVAFILAALAAGQAVALLGTDAATLMIAAGLAATALAALALPAGPAPPAGARGGLAGFLAPLAIPGFRRLVLVSALIQGSHAFYYAFGTLTWQAAGLGEGLIGALWAIGVIAEILLFFWGRGVVQRLGPMGLSLVAAGAGLLRWAATAFTTDPLLLFPLQVLHAGSFGAQHLAAMMVLGRIVPAQQAGTAQTLHAALGVGLPMGVLTLACGPLFASFGGGGYLVMALLCAAAIPASLALGAALRR</sequence>
<name>A0A317FIE2_9PROT</name>
<feature type="transmembrane region" description="Helical" evidence="8">
    <location>
        <begin position="20"/>
        <end position="39"/>
    </location>
</feature>
<feature type="transmembrane region" description="Helical" evidence="8">
    <location>
        <begin position="307"/>
        <end position="327"/>
    </location>
</feature>
<feature type="domain" description="Major facilitator superfamily associated" evidence="9">
    <location>
        <begin position="26"/>
        <end position="361"/>
    </location>
</feature>
<evidence type="ECO:0000256" key="8">
    <source>
        <dbReference type="SAM" id="Phobius"/>
    </source>
</evidence>
<evidence type="ECO:0000256" key="7">
    <source>
        <dbReference type="ARBA" id="ARBA00023136"/>
    </source>
</evidence>
<keyword evidence="6 8" id="KW-1133">Transmembrane helix</keyword>
<evidence type="ECO:0000313" key="10">
    <source>
        <dbReference type="EMBL" id="PWS38092.1"/>
    </source>
</evidence>